<organism evidence="1 2">
    <name type="scientific">Parabacteroides distasonis</name>
    <dbReference type="NCBI Taxonomy" id="823"/>
    <lineage>
        <taxon>Bacteria</taxon>
        <taxon>Pseudomonadati</taxon>
        <taxon>Bacteroidota</taxon>
        <taxon>Bacteroidia</taxon>
        <taxon>Bacteroidales</taxon>
        <taxon>Tannerellaceae</taxon>
        <taxon>Parabacteroides</taxon>
    </lineage>
</organism>
<dbReference type="Proteomes" id="UP000432516">
    <property type="component" value="Unassembled WGS sequence"/>
</dbReference>
<sequence length="59" mass="6413">MGQNKVESASGITFRILVALSISHCINDSLQSVITAVYPLFKDDLALNFAQIGLITLVY</sequence>
<name>A0A7K0I6W2_PARDI</name>
<accession>A0A7K0I6W2</accession>
<feature type="non-terminal residue" evidence="1">
    <location>
        <position position="59"/>
    </location>
</feature>
<protein>
    <submittedName>
        <fullName evidence="1">MFS transporter</fullName>
    </submittedName>
</protein>
<dbReference type="PANTHER" id="PTHR43129:SF1">
    <property type="entry name" value="FOSMIDOMYCIN RESISTANCE PROTEIN"/>
    <property type="match status" value="1"/>
</dbReference>
<dbReference type="AlphaFoldDB" id="A0A7K0I6W2"/>
<reference evidence="1 2" key="1">
    <citation type="journal article" date="2019" name="Nat. Med.">
        <title>A library of human gut bacterial isolates paired with longitudinal multiomics data enables mechanistic microbiome research.</title>
        <authorList>
            <person name="Poyet M."/>
            <person name="Groussin M."/>
            <person name="Gibbons S.M."/>
            <person name="Avila-Pacheco J."/>
            <person name="Jiang X."/>
            <person name="Kearney S.M."/>
            <person name="Perrotta A.R."/>
            <person name="Berdy B."/>
            <person name="Zhao S."/>
            <person name="Lieberman T.D."/>
            <person name="Swanson P.K."/>
            <person name="Smith M."/>
            <person name="Roesemann S."/>
            <person name="Alexander J.E."/>
            <person name="Rich S.A."/>
            <person name="Livny J."/>
            <person name="Vlamakis H."/>
            <person name="Clish C."/>
            <person name="Bullock K."/>
            <person name="Deik A."/>
            <person name="Scott J."/>
            <person name="Pierce K.A."/>
            <person name="Xavier R.J."/>
            <person name="Alm E.J."/>
        </authorList>
    </citation>
    <scope>NUCLEOTIDE SEQUENCE [LARGE SCALE GENOMIC DNA]</scope>
    <source>
        <strain evidence="1 2">BIOML-A2</strain>
    </source>
</reference>
<dbReference type="EMBL" id="WKNE01000289">
    <property type="protein sequence ID" value="MRZ57982.1"/>
    <property type="molecule type" value="Genomic_DNA"/>
</dbReference>
<evidence type="ECO:0000313" key="1">
    <source>
        <dbReference type="EMBL" id="MRZ57982.1"/>
    </source>
</evidence>
<comment type="caution">
    <text evidence="1">The sequence shown here is derived from an EMBL/GenBank/DDBJ whole genome shotgun (WGS) entry which is preliminary data.</text>
</comment>
<evidence type="ECO:0000313" key="2">
    <source>
        <dbReference type="Proteomes" id="UP000432516"/>
    </source>
</evidence>
<dbReference type="PANTHER" id="PTHR43129">
    <property type="entry name" value="FOSMIDOMYCIN RESISTANCE PROTEIN"/>
    <property type="match status" value="1"/>
</dbReference>
<proteinExistence type="predicted"/>
<dbReference type="GO" id="GO:0005886">
    <property type="term" value="C:plasma membrane"/>
    <property type="evidence" value="ECO:0007669"/>
    <property type="project" value="TreeGrafter"/>
</dbReference>
<gene>
    <name evidence="1" type="ORF">GKD68_25315</name>
</gene>